<feature type="compositionally biased region" description="Polar residues" evidence="5">
    <location>
        <begin position="262"/>
        <end position="274"/>
    </location>
</feature>
<dbReference type="Proteomes" id="UP000244755">
    <property type="component" value="Chromosome 1"/>
</dbReference>
<sequence>MTQSGPAGASRRKGAVQPAMEQEPTVGHATRPMRRRGQARAALILDATEGLLAERSAADISLADIAAASGVPLPSVYHFFPNRNAAFEALALRFNEEIYRRSIEVLTDPEPHTWQELLDRKHRRAAEFQNGRPAALRLFLGAGVSVAVRNADLTGNARIALSRARMFEAYFQIPPIPGFVTSLEIAAAAMDGIWALSYGRHGCITEHYRQEATAATIAYLRRFLPEFLPRRPLEPAMLARIAVSPSEVSLSITGSQGGATELTASNTRATPTST</sequence>
<dbReference type="InterPro" id="IPR009057">
    <property type="entry name" value="Homeodomain-like_sf"/>
</dbReference>
<dbReference type="InterPro" id="IPR001647">
    <property type="entry name" value="HTH_TetR"/>
</dbReference>
<dbReference type="InterPro" id="IPR050109">
    <property type="entry name" value="HTH-type_TetR-like_transc_reg"/>
</dbReference>
<evidence type="ECO:0000256" key="3">
    <source>
        <dbReference type="ARBA" id="ARBA00023163"/>
    </source>
</evidence>
<dbReference type="Pfam" id="PF00440">
    <property type="entry name" value="TetR_N"/>
    <property type="match status" value="1"/>
</dbReference>
<dbReference type="OrthoDB" id="9808189at2"/>
<keyword evidence="3" id="KW-0804">Transcription</keyword>
<dbReference type="PANTHER" id="PTHR30055">
    <property type="entry name" value="HTH-TYPE TRANSCRIPTIONAL REGULATOR RUTR"/>
    <property type="match status" value="1"/>
</dbReference>
<protein>
    <submittedName>
        <fullName evidence="7">TetR/AcrR family transcriptional regulator</fullName>
    </submittedName>
</protein>
<evidence type="ECO:0000259" key="6">
    <source>
        <dbReference type="PROSITE" id="PS50977"/>
    </source>
</evidence>
<keyword evidence="1" id="KW-0805">Transcription regulation</keyword>
<feature type="region of interest" description="Disordered" evidence="5">
    <location>
        <begin position="252"/>
        <end position="274"/>
    </location>
</feature>
<organism evidence="7 8">
    <name type="scientific">Methylobacterium currus</name>
    <dbReference type="NCBI Taxonomy" id="2051553"/>
    <lineage>
        <taxon>Bacteria</taxon>
        <taxon>Pseudomonadati</taxon>
        <taxon>Pseudomonadota</taxon>
        <taxon>Alphaproteobacteria</taxon>
        <taxon>Hyphomicrobiales</taxon>
        <taxon>Methylobacteriaceae</taxon>
        <taxon>Methylobacterium</taxon>
    </lineage>
</organism>
<feature type="DNA-binding region" description="H-T-H motif" evidence="4">
    <location>
        <begin position="61"/>
        <end position="80"/>
    </location>
</feature>
<dbReference type="PANTHER" id="PTHR30055:SF234">
    <property type="entry name" value="HTH-TYPE TRANSCRIPTIONAL REGULATOR BETI"/>
    <property type="match status" value="1"/>
</dbReference>
<gene>
    <name evidence="7" type="ORF">DA075_18790</name>
</gene>
<evidence type="ECO:0000313" key="7">
    <source>
        <dbReference type="EMBL" id="AWB22697.1"/>
    </source>
</evidence>
<evidence type="ECO:0000256" key="5">
    <source>
        <dbReference type="SAM" id="MobiDB-lite"/>
    </source>
</evidence>
<evidence type="ECO:0000313" key="8">
    <source>
        <dbReference type="Proteomes" id="UP000244755"/>
    </source>
</evidence>
<feature type="region of interest" description="Disordered" evidence="5">
    <location>
        <begin position="1"/>
        <end position="34"/>
    </location>
</feature>
<dbReference type="EMBL" id="CP028843">
    <property type="protein sequence ID" value="AWB22697.1"/>
    <property type="molecule type" value="Genomic_DNA"/>
</dbReference>
<accession>A0A2R4WMC2</accession>
<name>A0A2R4WMC2_9HYPH</name>
<feature type="domain" description="HTH tetR-type" evidence="6">
    <location>
        <begin position="38"/>
        <end position="98"/>
    </location>
</feature>
<reference evidence="7 8" key="1">
    <citation type="submission" date="2018-04" db="EMBL/GenBank/DDBJ databases">
        <title>Methylobacterium sp. PR1016A genome.</title>
        <authorList>
            <person name="Park W."/>
        </authorList>
    </citation>
    <scope>NUCLEOTIDE SEQUENCE [LARGE SCALE GENOMIC DNA]</scope>
    <source>
        <strain evidence="7 8">PR1016A</strain>
    </source>
</reference>
<evidence type="ECO:0000256" key="4">
    <source>
        <dbReference type="PROSITE-ProRule" id="PRU00335"/>
    </source>
</evidence>
<evidence type="ECO:0000256" key="1">
    <source>
        <dbReference type="ARBA" id="ARBA00023015"/>
    </source>
</evidence>
<dbReference type="AlphaFoldDB" id="A0A2R4WMC2"/>
<dbReference type="GO" id="GO:0000976">
    <property type="term" value="F:transcription cis-regulatory region binding"/>
    <property type="evidence" value="ECO:0007669"/>
    <property type="project" value="TreeGrafter"/>
</dbReference>
<keyword evidence="8" id="KW-1185">Reference proteome</keyword>
<dbReference type="GO" id="GO:0003700">
    <property type="term" value="F:DNA-binding transcription factor activity"/>
    <property type="evidence" value="ECO:0007669"/>
    <property type="project" value="TreeGrafter"/>
</dbReference>
<proteinExistence type="predicted"/>
<dbReference type="Gene3D" id="1.10.357.10">
    <property type="entry name" value="Tetracycline Repressor, domain 2"/>
    <property type="match status" value="1"/>
</dbReference>
<dbReference type="PROSITE" id="PS50977">
    <property type="entry name" value="HTH_TETR_2"/>
    <property type="match status" value="1"/>
</dbReference>
<dbReference type="KEGG" id="mee:DA075_18790"/>
<keyword evidence="2 4" id="KW-0238">DNA-binding</keyword>
<dbReference type="SUPFAM" id="SSF46689">
    <property type="entry name" value="Homeodomain-like"/>
    <property type="match status" value="1"/>
</dbReference>
<evidence type="ECO:0000256" key="2">
    <source>
        <dbReference type="ARBA" id="ARBA00023125"/>
    </source>
</evidence>